<protein>
    <submittedName>
        <fullName evidence="2">Uncharacterized protein</fullName>
    </submittedName>
</protein>
<comment type="caution">
    <text evidence="2">The sequence shown here is derived from an EMBL/GenBank/DDBJ whole genome shotgun (WGS) entry which is preliminary data.</text>
</comment>
<dbReference type="EMBL" id="BTSX01000002">
    <property type="protein sequence ID" value="GMS86704.1"/>
    <property type="molecule type" value="Genomic_DNA"/>
</dbReference>
<name>A0AAV5SUZ9_9BILA</name>
<organism evidence="2 3">
    <name type="scientific">Pristionchus entomophagus</name>
    <dbReference type="NCBI Taxonomy" id="358040"/>
    <lineage>
        <taxon>Eukaryota</taxon>
        <taxon>Metazoa</taxon>
        <taxon>Ecdysozoa</taxon>
        <taxon>Nematoda</taxon>
        <taxon>Chromadorea</taxon>
        <taxon>Rhabditida</taxon>
        <taxon>Rhabditina</taxon>
        <taxon>Diplogasteromorpha</taxon>
        <taxon>Diplogasteroidea</taxon>
        <taxon>Neodiplogasteridae</taxon>
        <taxon>Pristionchus</taxon>
    </lineage>
</organism>
<sequence length="252" mass="28613">MSSRRLAMLGCSRTQIDPEDDADFSFIVAFLEEKWLRRRNEDWVVSLLDESSVEKWQEKLEEYLITGGFRHGEADSRREMVDRMMGAAIEKKYGENTSSLSLTASNYTTAKEEKEERERNGGNPLNRIHCSSPEMAEAIKSLCTSLGVNATHPDPEISLRACCLYIERELNPAALKSWLEEEEKKRERLDLKSSFPLGVVSNKDPAVNIAARIIRVLALDGLKGSQSTINQTLIAFQNTVAEMEKEKKDIRR</sequence>
<gene>
    <name evidence="2" type="ORF">PENTCL1PPCAC_8879</name>
</gene>
<reference evidence="2" key="1">
    <citation type="submission" date="2023-10" db="EMBL/GenBank/DDBJ databases">
        <title>Genome assembly of Pristionchus species.</title>
        <authorList>
            <person name="Yoshida K."/>
            <person name="Sommer R.J."/>
        </authorList>
    </citation>
    <scope>NUCLEOTIDE SEQUENCE</scope>
    <source>
        <strain evidence="2">RS0144</strain>
    </source>
</reference>
<dbReference type="AlphaFoldDB" id="A0AAV5SUZ9"/>
<accession>A0AAV5SUZ9</accession>
<keyword evidence="3" id="KW-1185">Reference proteome</keyword>
<dbReference type="Pfam" id="PF10036">
    <property type="entry name" value="RLL"/>
    <property type="match status" value="1"/>
</dbReference>
<dbReference type="InterPro" id="IPR019265">
    <property type="entry name" value="RTRAF"/>
</dbReference>
<feature type="compositionally biased region" description="Basic and acidic residues" evidence="1">
    <location>
        <begin position="110"/>
        <end position="120"/>
    </location>
</feature>
<dbReference type="Proteomes" id="UP001432027">
    <property type="component" value="Unassembled WGS sequence"/>
</dbReference>
<evidence type="ECO:0000313" key="2">
    <source>
        <dbReference type="EMBL" id="GMS86704.1"/>
    </source>
</evidence>
<proteinExistence type="predicted"/>
<feature type="region of interest" description="Disordered" evidence="1">
    <location>
        <begin position="103"/>
        <end position="127"/>
    </location>
</feature>
<dbReference type="PANTHER" id="PTHR15924">
    <property type="entry name" value="CLE"/>
    <property type="match status" value="1"/>
</dbReference>
<evidence type="ECO:0000256" key="1">
    <source>
        <dbReference type="SAM" id="MobiDB-lite"/>
    </source>
</evidence>
<evidence type="ECO:0000313" key="3">
    <source>
        <dbReference type="Proteomes" id="UP001432027"/>
    </source>
</evidence>